<keyword evidence="1" id="KW-0812">Transmembrane</keyword>
<dbReference type="EMBL" id="JAJEKE010000009">
    <property type="protein sequence ID" value="MCQ1530155.1"/>
    <property type="molecule type" value="Genomic_DNA"/>
</dbReference>
<keyword evidence="1" id="KW-0472">Membrane</keyword>
<evidence type="ECO:0000313" key="3">
    <source>
        <dbReference type="Proteomes" id="UP001651880"/>
    </source>
</evidence>
<keyword evidence="1" id="KW-1133">Transmembrane helix</keyword>
<reference evidence="2 3" key="1">
    <citation type="submission" date="2021-10" db="EMBL/GenBank/DDBJ databases">
        <title>Lutispora strain m25 sp. nov., a thermophilic, non-spore-forming bacterium isolated from a lab-scale methanogenic bioreactor digesting anaerobic sludge.</title>
        <authorList>
            <person name="El Houari A."/>
            <person name="Mcdonald J."/>
        </authorList>
    </citation>
    <scope>NUCLEOTIDE SEQUENCE [LARGE SCALE GENOMIC DNA]</scope>
    <source>
        <strain evidence="3">m25</strain>
    </source>
</reference>
<dbReference type="Proteomes" id="UP001651880">
    <property type="component" value="Unassembled WGS sequence"/>
</dbReference>
<comment type="caution">
    <text evidence="2">The sequence shown here is derived from an EMBL/GenBank/DDBJ whole genome shotgun (WGS) entry which is preliminary data.</text>
</comment>
<keyword evidence="3" id="KW-1185">Reference proteome</keyword>
<evidence type="ECO:0000313" key="2">
    <source>
        <dbReference type="EMBL" id="MCQ1530155.1"/>
    </source>
</evidence>
<accession>A0ABT1NFW4</accession>
<name>A0ABT1NFW4_9FIRM</name>
<organism evidence="2 3">
    <name type="scientific">Lutispora saccharofermentans</name>
    <dbReference type="NCBI Taxonomy" id="3024236"/>
    <lineage>
        <taxon>Bacteria</taxon>
        <taxon>Bacillati</taxon>
        <taxon>Bacillota</taxon>
        <taxon>Clostridia</taxon>
        <taxon>Lutisporales</taxon>
        <taxon>Lutisporaceae</taxon>
        <taxon>Lutispora</taxon>
    </lineage>
</organism>
<protein>
    <submittedName>
        <fullName evidence="2">Uncharacterized protein</fullName>
    </submittedName>
</protein>
<dbReference type="RefSeq" id="WP_255227672.1">
    <property type="nucleotide sequence ID" value="NZ_JAJEKE010000009.1"/>
</dbReference>
<evidence type="ECO:0000256" key="1">
    <source>
        <dbReference type="SAM" id="Phobius"/>
    </source>
</evidence>
<feature type="transmembrane region" description="Helical" evidence="1">
    <location>
        <begin position="29"/>
        <end position="46"/>
    </location>
</feature>
<gene>
    <name evidence="2" type="ORF">LJD61_11430</name>
</gene>
<sequence length="66" mass="7800">MIFWLILIAVISLYDINYMSSRKLYKEMAVFLLFALSAAAMAYLYTRNPYSISIAEFALKLFRYKQ</sequence>
<proteinExistence type="predicted"/>